<evidence type="ECO:0000256" key="7">
    <source>
        <dbReference type="ARBA" id="ARBA00022741"/>
    </source>
</evidence>
<dbReference type="Pfam" id="PF01657">
    <property type="entry name" value="Stress-antifung"/>
    <property type="match status" value="2"/>
</dbReference>
<keyword evidence="2" id="KW-0723">Serine/threonine-protein kinase</keyword>
<evidence type="ECO:0000313" key="20">
    <source>
        <dbReference type="EMBL" id="MQM07733.1"/>
    </source>
</evidence>
<keyword evidence="6" id="KW-0677">Repeat</keyword>
<dbReference type="InterPro" id="IPR008271">
    <property type="entry name" value="Ser/Thr_kinase_AS"/>
</dbReference>
<keyword evidence="7 14" id="KW-0547">Nucleotide-binding</keyword>
<dbReference type="InterPro" id="IPR017441">
    <property type="entry name" value="Protein_kinase_ATP_BS"/>
</dbReference>
<protein>
    <recommendedName>
        <fullName evidence="22">Cysteine-rich receptor-like protein kinase 2</fullName>
    </recommendedName>
</protein>
<proteinExistence type="predicted"/>
<evidence type="ECO:0000256" key="1">
    <source>
        <dbReference type="ARBA" id="ARBA00004167"/>
    </source>
</evidence>
<dbReference type="Pfam" id="PF07714">
    <property type="entry name" value="PK_Tyr_Ser-Thr"/>
    <property type="match status" value="1"/>
</dbReference>
<reference evidence="20" key="1">
    <citation type="submission" date="2017-07" db="EMBL/GenBank/DDBJ databases">
        <title>Taro Niue Genome Assembly and Annotation.</title>
        <authorList>
            <person name="Atibalentja N."/>
            <person name="Keating K."/>
            <person name="Fields C.J."/>
        </authorList>
    </citation>
    <scope>NUCLEOTIDE SEQUENCE</scope>
    <source>
        <strain evidence="20">Niue_2</strain>
        <tissue evidence="20">Leaf</tissue>
    </source>
</reference>
<keyword evidence="3" id="KW-0808">Transferase</keyword>
<dbReference type="OrthoDB" id="1908121at2759"/>
<feature type="region of interest" description="Disordered" evidence="15">
    <location>
        <begin position="653"/>
        <end position="684"/>
    </location>
</feature>
<dbReference type="CDD" id="cd23509">
    <property type="entry name" value="Gnk2-like"/>
    <property type="match status" value="2"/>
</dbReference>
<evidence type="ECO:0000313" key="21">
    <source>
        <dbReference type="Proteomes" id="UP000652761"/>
    </source>
</evidence>
<feature type="transmembrane region" description="Helical" evidence="16">
    <location>
        <begin position="251"/>
        <end position="273"/>
    </location>
</feature>
<evidence type="ECO:0000256" key="9">
    <source>
        <dbReference type="ARBA" id="ARBA00022840"/>
    </source>
</evidence>
<feature type="domain" description="Gnk2-homologous" evidence="19">
    <location>
        <begin position="132"/>
        <end position="234"/>
    </location>
</feature>
<dbReference type="PROSITE" id="PS00107">
    <property type="entry name" value="PROTEIN_KINASE_ATP"/>
    <property type="match status" value="1"/>
</dbReference>
<evidence type="ECO:0000256" key="14">
    <source>
        <dbReference type="PROSITE-ProRule" id="PRU10141"/>
    </source>
</evidence>
<evidence type="ECO:0000256" key="16">
    <source>
        <dbReference type="SAM" id="Phobius"/>
    </source>
</evidence>
<dbReference type="CDD" id="cd14066">
    <property type="entry name" value="STKc_IRAK"/>
    <property type="match status" value="1"/>
</dbReference>
<dbReference type="InterPro" id="IPR001245">
    <property type="entry name" value="Ser-Thr/Tyr_kinase_cat_dom"/>
</dbReference>
<evidence type="ECO:0000259" key="18">
    <source>
        <dbReference type="PROSITE" id="PS50011"/>
    </source>
</evidence>
<dbReference type="FunFam" id="3.30.430.20:FF:000015">
    <property type="entry name" value="Cysteine-rich receptor-like protein kinase 3"/>
    <property type="match status" value="1"/>
</dbReference>
<dbReference type="GO" id="GO:0005524">
    <property type="term" value="F:ATP binding"/>
    <property type="evidence" value="ECO:0007669"/>
    <property type="project" value="UniProtKB-UniRule"/>
</dbReference>
<evidence type="ECO:0000256" key="13">
    <source>
        <dbReference type="ARBA" id="ARBA00023180"/>
    </source>
</evidence>
<evidence type="ECO:0000256" key="2">
    <source>
        <dbReference type="ARBA" id="ARBA00022527"/>
    </source>
</evidence>
<evidence type="ECO:0000256" key="10">
    <source>
        <dbReference type="ARBA" id="ARBA00022989"/>
    </source>
</evidence>
<dbReference type="FunFam" id="1.10.510.10:FF:000336">
    <property type="entry name" value="Cysteine-rich receptor-like protein kinase 2"/>
    <property type="match status" value="1"/>
</dbReference>
<feature type="signal peptide" evidence="17">
    <location>
        <begin position="1"/>
        <end position="24"/>
    </location>
</feature>
<feature type="chain" id="PRO_5032460826" description="Cysteine-rich receptor-like protein kinase 2" evidence="17">
    <location>
        <begin position="25"/>
        <end position="684"/>
    </location>
</feature>
<dbReference type="SMART" id="SM00220">
    <property type="entry name" value="S_TKc"/>
    <property type="match status" value="1"/>
</dbReference>
<dbReference type="PROSITE" id="PS51473">
    <property type="entry name" value="GNK2"/>
    <property type="match status" value="2"/>
</dbReference>
<keyword evidence="12" id="KW-0675">Receptor</keyword>
<evidence type="ECO:0000256" key="15">
    <source>
        <dbReference type="SAM" id="MobiDB-lite"/>
    </source>
</evidence>
<accession>A0A843W9B5</accession>
<keyword evidence="9 14" id="KW-0067">ATP-binding</keyword>
<feature type="compositionally biased region" description="Low complexity" evidence="15">
    <location>
        <begin position="666"/>
        <end position="684"/>
    </location>
</feature>
<dbReference type="PANTHER" id="PTHR47973">
    <property type="entry name" value="CYSTEINE-RICH RECEPTOR-LIKE PROTEIN KINASE 3"/>
    <property type="match status" value="1"/>
</dbReference>
<evidence type="ECO:0000256" key="5">
    <source>
        <dbReference type="ARBA" id="ARBA00022729"/>
    </source>
</evidence>
<dbReference type="InterPro" id="IPR038408">
    <property type="entry name" value="GNK2_sf"/>
</dbReference>
<keyword evidence="4 16" id="KW-0812">Transmembrane</keyword>
<dbReference type="PROSITE" id="PS50011">
    <property type="entry name" value="PROTEIN_KINASE_DOM"/>
    <property type="match status" value="1"/>
</dbReference>
<comment type="subcellular location">
    <subcellularLocation>
        <location evidence="1">Membrane</location>
        <topology evidence="1">Single-pass membrane protein</topology>
    </subcellularLocation>
</comment>
<dbReference type="PROSITE" id="PS00108">
    <property type="entry name" value="PROTEIN_KINASE_ST"/>
    <property type="match status" value="1"/>
</dbReference>
<dbReference type="GO" id="GO:0016020">
    <property type="term" value="C:membrane"/>
    <property type="evidence" value="ECO:0007669"/>
    <property type="project" value="UniProtKB-SubCell"/>
</dbReference>
<feature type="domain" description="Gnk2-homologous" evidence="19">
    <location>
        <begin position="23"/>
        <end position="127"/>
    </location>
</feature>
<name>A0A843W9B5_COLES</name>
<keyword evidence="11 16" id="KW-0472">Membrane</keyword>
<keyword evidence="5 17" id="KW-0732">Signal</keyword>
<keyword evidence="10 16" id="KW-1133">Transmembrane helix</keyword>
<evidence type="ECO:0000256" key="4">
    <source>
        <dbReference type="ARBA" id="ARBA00022692"/>
    </source>
</evidence>
<gene>
    <name evidence="20" type="ORF">Taro_040573</name>
</gene>
<dbReference type="Gene3D" id="1.10.510.10">
    <property type="entry name" value="Transferase(Phosphotransferase) domain 1"/>
    <property type="match status" value="1"/>
</dbReference>
<evidence type="ECO:0000256" key="8">
    <source>
        <dbReference type="ARBA" id="ARBA00022777"/>
    </source>
</evidence>
<evidence type="ECO:0008006" key="22">
    <source>
        <dbReference type="Google" id="ProtNLM"/>
    </source>
</evidence>
<dbReference type="InterPro" id="IPR000719">
    <property type="entry name" value="Prot_kinase_dom"/>
</dbReference>
<evidence type="ECO:0000256" key="3">
    <source>
        <dbReference type="ARBA" id="ARBA00022679"/>
    </source>
</evidence>
<dbReference type="Gene3D" id="3.30.430.20">
    <property type="entry name" value="Gnk2 domain, C-X8-C-X2-C motif"/>
    <property type="match status" value="2"/>
</dbReference>
<comment type="caution">
    <text evidence="20">The sequence shown here is derived from an EMBL/GenBank/DDBJ whole genome shotgun (WGS) entry which is preliminary data.</text>
</comment>
<evidence type="ECO:0000256" key="12">
    <source>
        <dbReference type="ARBA" id="ARBA00023170"/>
    </source>
</evidence>
<dbReference type="InterPro" id="IPR052059">
    <property type="entry name" value="CR_Ser/Thr_kinase"/>
</dbReference>
<evidence type="ECO:0000259" key="19">
    <source>
        <dbReference type="PROSITE" id="PS51473"/>
    </source>
</evidence>
<evidence type="ECO:0000256" key="11">
    <source>
        <dbReference type="ARBA" id="ARBA00023136"/>
    </source>
</evidence>
<dbReference type="AlphaFoldDB" id="A0A843W9B5"/>
<evidence type="ECO:0000256" key="17">
    <source>
        <dbReference type="SAM" id="SignalP"/>
    </source>
</evidence>
<dbReference type="SUPFAM" id="SSF56112">
    <property type="entry name" value="Protein kinase-like (PK-like)"/>
    <property type="match status" value="1"/>
</dbReference>
<feature type="binding site" evidence="14">
    <location>
        <position position="343"/>
    </location>
    <ligand>
        <name>ATP</name>
        <dbReference type="ChEBI" id="CHEBI:30616"/>
    </ligand>
</feature>
<dbReference type="InterPro" id="IPR002902">
    <property type="entry name" value="GNK2"/>
</dbReference>
<dbReference type="InterPro" id="IPR011009">
    <property type="entry name" value="Kinase-like_dom_sf"/>
</dbReference>
<dbReference type="Proteomes" id="UP000652761">
    <property type="component" value="Unassembled WGS sequence"/>
</dbReference>
<sequence>MEQTIVFLLLPLVVLLMTAPATTAQEDANSRVVELMCAAEAASNATIFLPSLIANMDGTRELVRATGFGTSTNRSDYSLAQCYRGLSQLDCMLCYSTARTTLPNCFPYIGGRVYLDGCFMRAEKYDFYAEFAGPGDRARCGNATRRGAGFEAAARQAVAEAAATAPRGEGNATVAVSAAGDSVYVLADCWRSLNASACGACLRNASASVAGCLPWSEGRALNTGCFLRYSDTNFLDPTVEVGGASGGNKRAIIVGVSVSSALVMVVLAAVLLVRIHRKKLNKGRDMKEAEKIASLLYKTCVNFKYSTLERATGSFDASNKLGQGGFGAVYKGVLADGREIAVKRLFLANRHSASDFYNEANIISSLEDRNLVRLLGCSCSGPENLLVYEFLPNKSLDRLLFGSHSISSSLFLTTVSTLAPQPLKHLLFLFSFTDQKRGRELTWEKRFEIILGIARGLIYLHENPKVRIIHRDIKASNILLDSQLRAKIADFGLARAFQDDKTHISTALAGTIGYMAPEYIAHGQLTEKADVYSFGVLLLEIVTGEPNNRREPAESSCSLLLSAWKLFQTGATEKLIDPNVLTGEAEDENDGKSDMKEDILRVVHVAHLCTQENPSLRPSASRALQMLLGKEGQLPTPGRPPFVDESNMELNKAYGEGRTPRARLTSSSSSSSGAVVSYSSFLPR</sequence>
<dbReference type="GO" id="GO:0004674">
    <property type="term" value="F:protein serine/threonine kinase activity"/>
    <property type="evidence" value="ECO:0007669"/>
    <property type="project" value="UniProtKB-KW"/>
</dbReference>
<keyword evidence="21" id="KW-1185">Reference proteome</keyword>
<feature type="domain" description="Protein kinase" evidence="18">
    <location>
        <begin position="315"/>
        <end position="643"/>
    </location>
</feature>
<organism evidence="20 21">
    <name type="scientific">Colocasia esculenta</name>
    <name type="common">Wild taro</name>
    <name type="synonym">Arum esculentum</name>
    <dbReference type="NCBI Taxonomy" id="4460"/>
    <lineage>
        <taxon>Eukaryota</taxon>
        <taxon>Viridiplantae</taxon>
        <taxon>Streptophyta</taxon>
        <taxon>Embryophyta</taxon>
        <taxon>Tracheophyta</taxon>
        <taxon>Spermatophyta</taxon>
        <taxon>Magnoliopsida</taxon>
        <taxon>Liliopsida</taxon>
        <taxon>Araceae</taxon>
        <taxon>Aroideae</taxon>
        <taxon>Colocasieae</taxon>
        <taxon>Colocasia</taxon>
    </lineage>
</organism>
<keyword evidence="13" id="KW-0325">Glycoprotein</keyword>
<dbReference type="FunFam" id="3.30.200.20:FF:001208">
    <property type="entry name" value="Putative DUF26-domain receptor-like protein kinase family protein"/>
    <property type="match status" value="1"/>
</dbReference>
<dbReference type="Gene3D" id="3.30.200.20">
    <property type="entry name" value="Phosphorylase Kinase, domain 1"/>
    <property type="match status" value="1"/>
</dbReference>
<dbReference type="EMBL" id="NMUH01003941">
    <property type="protein sequence ID" value="MQM07733.1"/>
    <property type="molecule type" value="Genomic_DNA"/>
</dbReference>
<evidence type="ECO:0000256" key="6">
    <source>
        <dbReference type="ARBA" id="ARBA00022737"/>
    </source>
</evidence>
<keyword evidence="8" id="KW-0418">Kinase</keyword>